<evidence type="ECO:0000256" key="8">
    <source>
        <dbReference type="RuleBase" id="RU369079"/>
    </source>
</evidence>
<keyword evidence="5 9" id="KW-0812">Transmembrane</keyword>
<feature type="transmembrane region" description="Helical" evidence="9">
    <location>
        <begin position="381"/>
        <end position="404"/>
    </location>
</feature>
<dbReference type="InterPro" id="IPR055348">
    <property type="entry name" value="DctQ"/>
</dbReference>
<feature type="domain" description="Tripartite ATP-independent periplasmic transporters DctQ component" evidence="10">
    <location>
        <begin position="52"/>
        <end position="183"/>
    </location>
</feature>
<evidence type="ECO:0000259" key="11">
    <source>
        <dbReference type="Pfam" id="PF06808"/>
    </source>
</evidence>
<dbReference type="RefSeq" id="WP_142895034.1">
    <property type="nucleotide sequence ID" value="NZ_ML660052.1"/>
</dbReference>
<dbReference type="EMBL" id="VHSH01000001">
    <property type="protein sequence ID" value="TQV83799.1"/>
    <property type="molecule type" value="Genomic_DNA"/>
</dbReference>
<dbReference type="Proteomes" id="UP000315252">
    <property type="component" value="Unassembled WGS sequence"/>
</dbReference>
<organism evidence="12 13">
    <name type="scientific">Denitrobaculum tricleocarpae</name>
    <dbReference type="NCBI Taxonomy" id="2591009"/>
    <lineage>
        <taxon>Bacteria</taxon>
        <taxon>Pseudomonadati</taxon>
        <taxon>Pseudomonadota</taxon>
        <taxon>Alphaproteobacteria</taxon>
        <taxon>Rhodospirillales</taxon>
        <taxon>Rhodospirillaceae</taxon>
        <taxon>Denitrobaculum</taxon>
    </lineage>
</organism>
<keyword evidence="7 9" id="KW-0472">Membrane</keyword>
<feature type="transmembrane region" description="Helical" evidence="9">
    <location>
        <begin position="44"/>
        <end position="66"/>
    </location>
</feature>
<evidence type="ECO:0000259" key="10">
    <source>
        <dbReference type="Pfam" id="PF04290"/>
    </source>
</evidence>
<name>A0A545U2U4_9PROT</name>
<keyword evidence="2 8" id="KW-0813">Transport</keyword>
<keyword evidence="13" id="KW-1185">Reference proteome</keyword>
<evidence type="ECO:0000256" key="1">
    <source>
        <dbReference type="ARBA" id="ARBA00004429"/>
    </source>
</evidence>
<dbReference type="Pfam" id="PF06808">
    <property type="entry name" value="DctM"/>
    <property type="match status" value="1"/>
</dbReference>
<evidence type="ECO:0000256" key="5">
    <source>
        <dbReference type="ARBA" id="ARBA00022692"/>
    </source>
</evidence>
<comment type="caution">
    <text evidence="12">The sequence shown here is derived from an EMBL/GenBank/DDBJ whole genome shotgun (WGS) entry which is preliminary data.</text>
</comment>
<feature type="transmembrane region" description="Helical" evidence="9">
    <location>
        <begin position="115"/>
        <end position="133"/>
    </location>
</feature>
<feature type="transmembrane region" description="Helical" evidence="9">
    <location>
        <begin position="491"/>
        <end position="509"/>
    </location>
</feature>
<gene>
    <name evidence="12" type="ORF">FKG95_04250</name>
</gene>
<feature type="transmembrane region" description="Helical" evidence="9">
    <location>
        <begin position="416"/>
        <end position="442"/>
    </location>
</feature>
<feature type="transmembrane region" description="Helical" evidence="9">
    <location>
        <begin position="463"/>
        <end position="485"/>
    </location>
</feature>
<feature type="transmembrane region" description="Helical" evidence="9">
    <location>
        <begin position="293"/>
        <end position="315"/>
    </location>
</feature>
<accession>A0A545U2U4</accession>
<feature type="transmembrane region" description="Helical" evidence="9">
    <location>
        <begin position="339"/>
        <end position="369"/>
    </location>
</feature>
<evidence type="ECO:0000256" key="4">
    <source>
        <dbReference type="ARBA" id="ARBA00022519"/>
    </source>
</evidence>
<feature type="transmembrane region" description="Helical" evidence="9">
    <location>
        <begin position="521"/>
        <end position="542"/>
    </location>
</feature>
<comment type="subcellular location">
    <subcellularLocation>
        <location evidence="1 8">Cell inner membrane</location>
        <topology evidence="1 8">Multi-pass membrane protein</topology>
    </subcellularLocation>
</comment>
<evidence type="ECO:0000256" key="6">
    <source>
        <dbReference type="ARBA" id="ARBA00022989"/>
    </source>
</evidence>
<dbReference type="AlphaFoldDB" id="A0A545U2U4"/>
<dbReference type="GO" id="GO:0022857">
    <property type="term" value="F:transmembrane transporter activity"/>
    <property type="evidence" value="ECO:0007669"/>
    <property type="project" value="UniProtKB-UniRule"/>
</dbReference>
<evidence type="ECO:0000313" key="12">
    <source>
        <dbReference type="EMBL" id="TQV83799.1"/>
    </source>
</evidence>
<dbReference type="InterPro" id="IPR010656">
    <property type="entry name" value="DctM"/>
</dbReference>
<feature type="transmembrane region" description="Helical" evidence="9">
    <location>
        <begin position="662"/>
        <end position="683"/>
    </location>
</feature>
<dbReference type="InterPro" id="IPR004681">
    <property type="entry name" value="TRAP_DctM"/>
</dbReference>
<proteinExistence type="predicted"/>
<keyword evidence="6 9" id="KW-1133">Transmembrane helix</keyword>
<reference evidence="12 13" key="1">
    <citation type="submission" date="2019-06" db="EMBL/GenBank/DDBJ databases">
        <title>Whole genome sequence for Rhodospirillaceae sp. R148.</title>
        <authorList>
            <person name="Wang G."/>
        </authorList>
    </citation>
    <scope>NUCLEOTIDE SEQUENCE [LARGE SCALE GENOMIC DNA]</scope>
    <source>
        <strain evidence="12 13">R148</strain>
    </source>
</reference>
<feature type="transmembrane region" description="Helical" evidence="9">
    <location>
        <begin position="78"/>
        <end position="94"/>
    </location>
</feature>
<feature type="domain" description="TRAP C4-dicarboxylate transport system permease DctM subunit" evidence="11">
    <location>
        <begin position="233"/>
        <end position="679"/>
    </location>
</feature>
<dbReference type="Pfam" id="PF04290">
    <property type="entry name" value="DctQ"/>
    <property type="match status" value="1"/>
</dbReference>
<evidence type="ECO:0000313" key="13">
    <source>
        <dbReference type="Proteomes" id="UP000315252"/>
    </source>
</evidence>
<protein>
    <submittedName>
        <fullName evidence="12">TRAP transporter large permease subunit</fullName>
    </submittedName>
</protein>
<dbReference type="PANTHER" id="PTHR33362:SF7">
    <property type="entry name" value="SLL1103 PROTEIN"/>
    <property type="match status" value="1"/>
</dbReference>
<evidence type="ECO:0000256" key="3">
    <source>
        <dbReference type="ARBA" id="ARBA00022475"/>
    </source>
</evidence>
<comment type="function">
    <text evidence="8">Part of the tripartite ATP-independent periplasmic (TRAP) transport system.</text>
</comment>
<feature type="transmembrane region" description="Helical" evidence="9">
    <location>
        <begin position="160"/>
        <end position="182"/>
    </location>
</feature>
<evidence type="ECO:0000256" key="2">
    <source>
        <dbReference type="ARBA" id="ARBA00022448"/>
    </source>
</evidence>
<keyword evidence="3" id="KW-1003">Cell membrane</keyword>
<evidence type="ECO:0000256" key="7">
    <source>
        <dbReference type="ARBA" id="ARBA00023136"/>
    </source>
</evidence>
<dbReference type="PANTHER" id="PTHR33362">
    <property type="entry name" value="SIALIC ACID TRAP TRANSPORTER PERMEASE PROTEIN SIAT-RELATED"/>
    <property type="match status" value="1"/>
</dbReference>
<dbReference type="OrthoDB" id="7339120at2"/>
<sequence length="689" mass="74442">MTSRSEENQTDPIELYEQILEHEEPDRQAFAVMLDRIVTSIGHVVMWANVALIVAIIAQVSLRYLFNENYPKLDEIQWHFYGLGTMIGLSYAMVKDSHVRVDIVHMSLRDNVKRTIEILGIVLLLAPFIYLMVDQGYDYFYESFRVNERSDSPTGLPARWAFKAVIPISFVLLAVAALARLIHSGHALLTAERDQIGAGWARIFFILASFAAVAFVLGTLVETTEEKLVVAMFMTFIGLLFTGFPVAWVLAGVGVLYCGVAFLFDNGLMNWTGLEETLTGLDYLTLGATVNRVYATMSNAVLVALPMFIFMGLMLDESGVAERLMTSMQRLFGTVRGGLAITVTAIGIILAASTGIIGASVVLLGVLSLPAMVNQGYSKPLATGTIAASGTLGILIPPSIMLVIMADQMALSVGDLFMAALFPGLVIGGLYLIYILVVGLVSPSSAPVPKDAKAPDWHAVKEVLIAVLPPVLLIFAVLGSIFAGITTPTEASGVGAIGATILAVAYRKLNLKKLATVCISTFNTTAYIFAIFIGATVFSYVLRELGGDELIESMIHSTGLGPQGTVIFILLIVFLLGFVLDWIEITLIVLPLMRPIVNALGLDIPGFDAIDEPALVWFVILVAVTLQTSFLTPPVGFALFYLKGVCPPEVKLSDIYKGVIPFVLLQLTGLALVFGFPELATWLPSVAFN</sequence>
<dbReference type="GO" id="GO:0005886">
    <property type="term" value="C:plasma membrane"/>
    <property type="evidence" value="ECO:0007669"/>
    <property type="project" value="UniProtKB-SubCell"/>
</dbReference>
<feature type="transmembrane region" description="Helical" evidence="9">
    <location>
        <begin position="614"/>
        <end position="642"/>
    </location>
</feature>
<evidence type="ECO:0000256" key="9">
    <source>
        <dbReference type="SAM" id="Phobius"/>
    </source>
</evidence>
<feature type="transmembrane region" description="Helical" evidence="9">
    <location>
        <begin position="233"/>
        <end position="264"/>
    </location>
</feature>
<feature type="transmembrane region" description="Helical" evidence="9">
    <location>
        <begin position="566"/>
        <end position="593"/>
    </location>
</feature>
<dbReference type="NCBIfam" id="TIGR00786">
    <property type="entry name" value="dctM"/>
    <property type="match status" value="1"/>
</dbReference>
<keyword evidence="4 8" id="KW-0997">Cell inner membrane</keyword>
<feature type="transmembrane region" description="Helical" evidence="9">
    <location>
        <begin position="203"/>
        <end position="221"/>
    </location>
</feature>